<protein>
    <submittedName>
        <fullName evidence="1">Uncharacterized protein</fullName>
    </submittedName>
</protein>
<name>A0A6C1DXJ0_SACPS</name>
<gene>
    <name evidence="1" type="ORF">GRS66_003716</name>
</gene>
<dbReference type="AlphaFoldDB" id="A0A6C1DXJ0"/>
<organism evidence="1 2">
    <name type="scientific">Saccharomyces pastorianus</name>
    <name type="common">Lager yeast</name>
    <name type="synonym">Saccharomyces cerevisiae x Saccharomyces eubayanus</name>
    <dbReference type="NCBI Taxonomy" id="27292"/>
    <lineage>
        <taxon>Eukaryota</taxon>
        <taxon>Fungi</taxon>
        <taxon>Dikarya</taxon>
        <taxon>Ascomycota</taxon>
        <taxon>Saccharomycotina</taxon>
        <taxon>Saccharomycetes</taxon>
        <taxon>Saccharomycetales</taxon>
        <taxon>Saccharomycetaceae</taxon>
        <taxon>Saccharomyces</taxon>
    </lineage>
</organism>
<keyword evidence="2" id="KW-1185">Reference proteome</keyword>
<accession>A0A6C1DXJ0</accession>
<dbReference type="EMBL" id="CP048993">
    <property type="protein sequence ID" value="QID81343.1"/>
    <property type="molecule type" value="Genomic_DNA"/>
</dbReference>
<proteinExistence type="predicted"/>
<dbReference type="Proteomes" id="UP000501346">
    <property type="component" value="Chromosome ScXII"/>
</dbReference>
<reference evidence="1 2" key="1">
    <citation type="journal article" date="2019" name="BMC Genomics">
        <title>Chromosome level assembly and comparative genome analysis confirm lager-brewing yeasts originated from a single hybridization.</title>
        <authorList>
            <person name="Salazar A.N."/>
            <person name="Gorter de Vries A.R."/>
            <person name="van den Broek M."/>
            <person name="Brouwers N."/>
            <person name="de la Torre Cortes P."/>
            <person name="Kuijpers N.G.A."/>
            <person name="Daran J.G."/>
            <person name="Abeel T."/>
        </authorList>
    </citation>
    <scope>NUCLEOTIDE SEQUENCE [LARGE SCALE GENOMIC DNA]</scope>
    <source>
        <strain evidence="1 2">CBS 1483</strain>
    </source>
</reference>
<sequence>MALTGTNAGTTAAFSALDELLTTSTNTTELLDGFSTLMSSMSSNSSSSSLAMANTVLTLLADSTDPVATTESLITLNNMTSAEKYNCPSI</sequence>
<evidence type="ECO:0000313" key="1">
    <source>
        <dbReference type="EMBL" id="QID81343.1"/>
    </source>
</evidence>
<evidence type="ECO:0000313" key="2">
    <source>
        <dbReference type="Proteomes" id="UP000501346"/>
    </source>
</evidence>